<dbReference type="Proteomes" id="UP001601976">
    <property type="component" value="Unassembled WGS sequence"/>
</dbReference>
<evidence type="ECO:0000313" key="3">
    <source>
        <dbReference type="Proteomes" id="UP001601976"/>
    </source>
</evidence>
<name>A0ABW6RNM3_9ACTN</name>
<evidence type="ECO:0000256" key="1">
    <source>
        <dbReference type="SAM" id="Phobius"/>
    </source>
</evidence>
<gene>
    <name evidence="2" type="ORF">ACFYWW_29225</name>
</gene>
<feature type="transmembrane region" description="Helical" evidence="1">
    <location>
        <begin position="201"/>
        <end position="220"/>
    </location>
</feature>
<feature type="transmembrane region" description="Helical" evidence="1">
    <location>
        <begin position="252"/>
        <end position="271"/>
    </location>
</feature>
<keyword evidence="1" id="KW-1133">Transmembrane helix</keyword>
<sequence>MASCTVAVTRLAGVASLALAWPALHLGPVLAAVTAGVFGIAVFYEALRAKCTGRSGEVPPPLGPGVIALWIVIGAGYVVRGMAGLALAVDLGEEPALAVAAAVALWAFGIAFVTSRWALEATAFARADHGRLIWSARPEHAREHLLALVHWLPPRIDAPTPADWMPLRGRTSPAAPWNMALVVAGTAAALTGSLLTMPGSHAGVALTTALGALATAAAVLSPQRRPLVVLAGAAGQWAALLLQRETHPLPTLLPWLSVMIAYLVFSSRSLNTIGVLSRRLRSVCTVPLAPIARAVLGPATWNAVCKEHSGPR</sequence>
<keyword evidence="3" id="KW-1185">Reference proteome</keyword>
<proteinExistence type="predicted"/>
<feature type="transmembrane region" description="Helical" evidence="1">
    <location>
        <begin position="175"/>
        <end position="195"/>
    </location>
</feature>
<evidence type="ECO:0008006" key="4">
    <source>
        <dbReference type="Google" id="ProtNLM"/>
    </source>
</evidence>
<accession>A0ABW6RNM3</accession>
<feature type="transmembrane region" description="Helical" evidence="1">
    <location>
        <begin position="30"/>
        <end position="47"/>
    </location>
</feature>
<keyword evidence="1" id="KW-0472">Membrane</keyword>
<comment type="caution">
    <text evidence="2">The sequence shown here is derived from an EMBL/GenBank/DDBJ whole genome shotgun (WGS) entry which is preliminary data.</text>
</comment>
<keyword evidence="1" id="KW-0812">Transmembrane</keyword>
<dbReference type="RefSeq" id="WP_387897869.1">
    <property type="nucleotide sequence ID" value="NZ_JBIAPK010000011.1"/>
</dbReference>
<organism evidence="2 3">
    <name type="scientific">Streptomyces flavidovirens</name>
    <dbReference type="NCBI Taxonomy" id="67298"/>
    <lineage>
        <taxon>Bacteria</taxon>
        <taxon>Bacillati</taxon>
        <taxon>Actinomycetota</taxon>
        <taxon>Actinomycetes</taxon>
        <taxon>Kitasatosporales</taxon>
        <taxon>Streptomycetaceae</taxon>
        <taxon>Streptomyces</taxon>
    </lineage>
</organism>
<feature type="transmembrane region" description="Helical" evidence="1">
    <location>
        <begin position="67"/>
        <end position="89"/>
    </location>
</feature>
<evidence type="ECO:0000313" key="2">
    <source>
        <dbReference type="EMBL" id="MFF3342762.1"/>
    </source>
</evidence>
<feature type="transmembrane region" description="Helical" evidence="1">
    <location>
        <begin position="95"/>
        <end position="119"/>
    </location>
</feature>
<dbReference type="EMBL" id="JBIAPK010000011">
    <property type="protein sequence ID" value="MFF3342762.1"/>
    <property type="molecule type" value="Genomic_DNA"/>
</dbReference>
<reference evidence="2 3" key="1">
    <citation type="submission" date="2024-10" db="EMBL/GenBank/DDBJ databases">
        <title>The Natural Products Discovery Center: Release of the First 8490 Sequenced Strains for Exploring Actinobacteria Biosynthetic Diversity.</title>
        <authorList>
            <person name="Kalkreuter E."/>
            <person name="Kautsar S.A."/>
            <person name="Yang D."/>
            <person name="Bader C.D."/>
            <person name="Teijaro C.N."/>
            <person name="Fluegel L."/>
            <person name="Davis C.M."/>
            <person name="Simpson J.R."/>
            <person name="Lauterbach L."/>
            <person name="Steele A.D."/>
            <person name="Gui C."/>
            <person name="Meng S."/>
            <person name="Li G."/>
            <person name="Viehrig K."/>
            <person name="Ye F."/>
            <person name="Su P."/>
            <person name="Kiefer A.F."/>
            <person name="Nichols A."/>
            <person name="Cepeda A.J."/>
            <person name="Yan W."/>
            <person name="Fan B."/>
            <person name="Jiang Y."/>
            <person name="Adhikari A."/>
            <person name="Zheng C.-J."/>
            <person name="Schuster L."/>
            <person name="Cowan T.M."/>
            <person name="Smanski M.J."/>
            <person name="Chevrette M.G."/>
            <person name="De Carvalho L.P.S."/>
            <person name="Shen B."/>
        </authorList>
    </citation>
    <scope>NUCLEOTIDE SEQUENCE [LARGE SCALE GENOMIC DNA]</scope>
    <source>
        <strain evidence="2 3">NPDC003029</strain>
    </source>
</reference>
<protein>
    <recommendedName>
        <fullName evidence="4">Integral membrane protein</fullName>
    </recommendedName>
</protein>